<dbReference type="SUPFAM" id="SSF54909">
    <property type="entry name" value="Dimeric alpha+beta barrel"/>
    <property type="match status" value="1"/>
</dbReference>
<dbReference type="AlphaFoldDB" id="A0A269P9Y5"/>
<dbReference type="InterPro" id="IPR050404">
    <property type="entry name" value="Heme-degrading_MO"/>
</dbReference>
<name>A0A269P9Y5_9CORY</name>
<dbReference type="GeneID" id="81674207"/>
<keyword evidence="2" id="KW-0503">Monooxygenase</keyword>
<organism evidence="2 3">
    <name type="scientific">Corynebacterium hadale</name>
    <dbReference type="NCBI Taxonomy" id="2026255"/>
    <lineage>
        <taxon>Bacteria</taxon>
        <taxon>Bacillati</taxon>
        <taxon>Actinomycetota</taxon>
        <taxon>Actinomycetes</taxon>
        <taxon>Mycobacteriales</taxon>
        <taxon>Corynebacteriaceae</taxon>
        <taxon>Corynebacterium</taxon>
    </lineage>
</organism>
<dbReference type="Proteomes" id="UP000215771">
    <property type="component" value="Unassembled WGS sequence"/>
</dbReference>
<dbReference type="InterPro" id="IPR007138">
    <property type="entry name" value="ABM_dom"/>
</dbReference>
<proteinExistence type="predicted"/>
<sequence length="97" mass="10986">MSYVNITALSFPEGAGPEIEQRFAQRAKGVDKAEGFESFELLRPVAGEDRYFVVTRWDSQENYQKWADARPAGNHVEDEKRGMSVDVLGFESIQLES</sequence>
<dbReference type="GO" id="GO:0004497">
    <property type="term" value="F:monooxygenase activity"/>
    <property type="evidence" value="ECO:0007669"/>
    <property type="project" value="UniProtKB-KW"/>
</dbReference>
<comment type="caution">
    <text evidence="2">The sequence shown here is derived from an EMBL/GenBank/DDBJ whole genome shotgun (WGS) entry which is preliminary data.</text>
</comment>
<gene>
    <name evidence="2" type="ORF">CIG21_11930</name>
</gene>
<reference evidence="2 3" key="1">
    <citation type="submission" date="2017-08" db="EMBL/GenBank/DDBJ databases">
        <authorList>
            <person name="de Groot N.N."/>
        </authorList>
    </citation>
    <scope>NUCLEOTIDE SEQUENCE [LARGE SCALE GENOMIC DNA]</scope>
    <source>
        <strain evidence="2 3">NBT06-6</strain>
    </source>
</reference>
<dbReference type="RefSeq" id="WP_005276388.1">
    <property type="nucleotide sequence ID" value="NZ_CP047655.1"/>
</dbReference>
<evidence type="ECO:0000313" key="2">
    <source>
        <dbReference type="EMBL" id="PAJ67938.1"/>
    </source>
</evidence>
<accession>A0A269P9Y5</accession>
<dbReference type="PROSITE" id="PS51725">
    <property type="entry name" value="ABM"/>
    <property type="match status" value="1"/>
</dbReference>
<dbReference type="PANTHER" id="PTHR34474">
    <property type="entry name" value="SIGNAL TRANSDUCTION PROTEIN TRAP"/>
    <property type="match status" value="1"/>
</dbReference>
<protein>
    <submittedName>
        <fullName evidence="2">Antibiotic biosynthesis monooxygenase</fullName>
    </submittedName>
</protein>
<dbReference type="InterPro" id="IPR011008">
    <property type="entry name" value="Dimeric_a/b-barrel"/>
</dbReference>
<evidence type="ECO:0000259" key="1">
    <source>
        <dbReference type="PROSITE" id="PS51725"/>
    </source>
</evidence>
<keyword evidence="2" id="KW-0560">Oxidoreductase</keyword>
<dbReference type="PANTHER" id="PTHR34474:SF2">
    <property type="entry name" value="SIGNAL TRANSDUCTION PROTEIN TRAP"/>
    <property type="match status" value="1"/>
</dbReference>
<feature type="domain" description="ABM" evidence="1">
    <location>
        <begin position="3"/>
        <end position="94"/>
    </location>
</feature>
<dbReference type="Pfam" id="PF03992">
    <property type="entry name" value="ABM"/>
    <property type="match status" value="1"/>
</dbReference>
<evidence type="ECO:0000313" key="3">
    <source>
        <dbReference type="Proteomes" id="UP000215771"/>
    </source>
</evidence>
<dbReference type="Gene3D" id="3.30.70.100">
    <property type="match status" value="1"/>
</dbReference>
<dbReference type="EMBL" id="NQMQ01000038">
    <property type="protein sequence ID" value="PAJ67938.1"/>
    <property type="molecule type" value="Genomic_DNA"/>
</dbReference>